<sequence length="182" mass="21216">MKCRLRDTYPYLLSRIATPNDKQKTFGIIGIFPYYKDIPIIPKAVPMALEPIIIQQQQQVSREELARSKQAITELQYHYDNYESQLRLLQNNMTTEEDAVQYASLMLELNRCRDNLNRHITSYNQLIQLANVQFPSTRLGDQAKREIYHFYHSGRYTQVELASQYGVQQSTISKIVNGPQPS</sequence>
<evidence type="ECO:0008006" key="4">
    <source>
        <dbReference type="Google" id="ProtNLM"/>
    </source>
</evidence>
<name>A0ABP7DJ24_9GAMM</name>
<comment type="caution">
    <text evidence="2">The sequence shown here is derived from an EMBL/GenBank/DDBJ whole genome shotgun (WGS) entry which is preliminary data.</text>
</comment>
<keyword evidence="3" id="KW-1185">Reference proteome</keyword>
<organism evidence="2 3">
    <name type="scientific">Oceanisphaera sediminis</name>
    <dbReference type="NCBI Taxonomy" id="981381"/>
    <lineage>
        <taxon>Bacteria</taxon>
        <taxon>Pseudomonadati</taxon>
        <taxon>Pseudomonadota</taxon>
        <taxon>Gammaproteobacteria</taxon>
        <taxon>Aeromonadales</taxon>
        <taxon>Aeromonadaceae</taxon>
        <taxon>Oceanisphaera</taxon>
    </lineage>
</organism>
<evidence type="ECO:0000313" key="2">
    <source>
        <dbReference type="EMBL" id="GAA3705491.1"/>
    </source>
</evidence>
<dbReference type="InterPro" id="IPR010982">
    <property type="entry name" value="Lambda_DNA-bd_dom_sf"/>
</dbReference>
<accession>A0ABP7DJ24</accession>
<dbReference type="EMBL" id="BAABDS010000014">
    <property type="protein sequence ID" value="GAA3705491.1"/>
    <property type="molecule type" value="Genomic_DNA"/>
</dbReference>
<protein>
    <recommendedName>
        <fullName evidence="4">HTH cro/C1-type domain-containing protein</fullName>
    </recommendedName>
</protein>
<dbReference type="SUPFAM" id="SSF47413">
    <property type="entry name" value="lambda repressor-like DNA-binding domains"/>
    <property type="match status" value="1"/>
</dbReference>
<proteinExistence type="predicted"/>
<evidence type="ECO:0000256" key="1">
    <source>
        <dbReference type="SAM" id="Coils"/>
    </source>
</evidence>
<dbReference type="Gene3D" id="1.10.10.60">
    <property type="entry name" value="Homeodomain-like"/>
    <property type="match status" value="1"/>
</dbReference>
<evidence type="ECO:0000313" key="3">
    <source>
        <dbReference type="Proteomes" id="UP001501479"/>
    </source>
</evidence>
<dbReference type="Proteomes" id="UP001501479">
    <property type="component" value="Unassembled WGS sequence"/>
</dbReference>
<feature type="coiled-coil region" evidence="1">
    <location>
        <begin position="72"/>
        <end position="99"/>
    </location>
</feature>
<reference evidence="3" key="1">
    <citation type="journal article" date="2019" name="Int. J. Syst. Evol. Microbiol.">
        <title>The Global Catalogue of Microorganisms (GCM) 10K type strain sequencing project: providing services to taxonomists for standard genome sequencing and annotation.</title>
        <authorList>
            <consortium name="The Broad Institute Genomics Platform"/>
            <consortium name="The Broad Institute Genome Sequencing Center for Infectious Disease"/>
            <person name="Wu L."/>
            <person name="Ma J."/>
        </authorList>
    </citation>
    <scope>NUCLEOTIDE SEQUENCE [LARGE SCALE GENOMIC DNA]</scope>
    <source>
        <strain evidence="3">JCM 17329</strain>
    </source>
</reference>
<keyword evidence="1" id="KW-0175">Coiled coil</keyword>
<gene>
    <name evidence="2" type="ORF">GCM10022421_10500</name>
</gene>